<evidence type="ECO:0000313" key="2">
    <source>
        <dbReference type="Proteomes" id="UP000501690"/>
    </source>
</evidence>
<dbReference type="AlphaFoldDB" id="A0A4D6LY50"/>
<gene>
    <name evidence="1" type="ORF">DEO72_LG5g975</name>
</gene>
<sequence length="264" mass="29861">MGCGPKRILELWLGIRVKHVAFYGWWPGMTSLELWLGIADEHEEPLSCGSGWRVLPELHLALRCVIRSMVPARALSVVADKYGSKASKISRWWACWCSMGCGPKRILELWLGIRVKHVAFYGWWPGMTSLELWLGIADEHEEPLSCGSGWRVLPVVLGHYGPCSYLGTPPGVTHGCGHVEELERVSLMYTDINGYGHVEGRNELPKIDPSWNHEGKNRREQEYELEGTYEKWKNGPSLLAEKQRLNPSRALLEQLGVTADFVNE</sequence>
<organism evidence="1 2">
    <name type="scientific">Vigna unguiculata</name>
    <name type="common">Cowpea</name>
    <dbReference type="NCBI Taxonomy" id="3917"/>
    <lineage>
        <taxon>Eukaryota</taxon>
        <taxon>Viridiplantae</taxon>
        <taxon>Streptophyta</taxon>
        <taxon>Embryophyta</taxon>
        <taxon>Tracheophyta</taxon>
        <taxon>Spermatophyta</taxon>
        <taxon>Magnoliopsida</taxon>
        <taxon>eudicotyledons</taxon>
        <taxon>Gunneridae</taxon>
        <taxon>Pentapetalae</taxon>
        <taxon>rosids</taxon>
        <taxon>fabids</taxon>
        <taxon>Fabales</taxon>
        <taxon>Fabaceae</taxon>
        <taxon>Papilionoideae</taxon>
        <taxon>50 kb inversion clade</taxon>
        <taxon>NPAAA clade</taxon>
        <taxon>indigoferoid/millettioid clade</taxon>
        <taxon>Phaseoleae</taxon>
        <taxon>Vigna</taxon>
    </lineage>
</organism>
<reference evidence="1 2" key="1">
    <citation type="submission" date="2019-04" db="EMBL/GenBank/DDBJ databases">
        <title>An improved genome assembly and genetic linkage map for asparagus bean, Vigna unguiculata ssp. sesquipedialis.</title>
        <authorList>
            <person name="Xia Q."/>
            <person name="Zhang R."/>
            <person name="Dong Y."/>
        </authorList>
    </citation>
    <scope>NUCLEOTIDE SEQUENCE [LARGE SCALE GENOMIC DNA]</scope>
    <source>
        <tissue evidence="1">Leaf</tissue>
    </source>
</reference>
<protein>
    <submittedName>
        <fullName evidence="1">Uncharacterized protein</fullName>
    </submittedName>
</protein>
<dbReference type="Proteomes" id="UP000501690">
    <property type="component" value="Linkage Group LG5"/>
</dbReference>
<name>A0A4D6LY50_VIGUN</name>
<evidence type="ECO:0000313" key="1">
    <source>
        <dbReference type="EMBL" id="QCD92906.1"/>
    </source>
</evidence>
<dbReference type="EMBL" id="CP039349">
    <property type="protein sequence ID" value="QCD92906.1"/>
    <property type="molecule type" value="Genomic_DNA"/>
</dbReference>
<keyword evidence="2" id="KW-1185">Reference proteome</keyword>
<proteinExistence type="predicted"/>
<accession>A0A4D6LY50</accession>